<feature type="compositionally biased region" description="Basic and acidic residues" evidence="2">
    <location>
        <begin position="247"/>
        <end position="268"/>
    </location>
</feature>
<feature type="compositionally biased region" description="Basic and acidic residues" evidence="2">
    <location>
        <begin position="215"/>
        <end position="224"/>
    </location>
</feature>
<dbReference type="EMBL" id="GBHO01039374">
    <property type="protein sequence ID" value="JAG04230.1"/>
    <property type="molecule type" value="Transcribed_RNA"/>
</dbReference>
<feature type="compositionally biased region" description="Basic and acidic residues" evidence="2">
    <location>
        <begin position="276"/>
        <end position="291"/>
    </location>
</feature>
<gene>
    <name evidence="3" type="ORF">CM83_46536</name>
</gene>
<feature type="region of interest" description="Disordered" evidence="2">
    <location>
        <begin position="307"/>
        <end position="352"/>
    </location>
</feature>
<dbReference type="InterPro" id="IPR040362">
    <property type="entry name" value="RELCH"/>
</dbReference>
<protein>
    <submittedName>
        <fullName evidence="3">Uncharacterized protein</fullName>
    </submittedName>
</protein>
<dbReference type="PROSITE" id="PS50896">
    <property type="entry name" value="LISH"/>
    <property type="match status" value="1"/>
</dbReference>
<dbReference type="Gene3D" id="1.25.10.10">
    <property type="entry name" value="Leucine-rich Repeat Variant"/>
    <property type="match status" value="1"/>
</dbReference>
<dbReference type="GO" id="GO:0055037">
    <property type="term" value="C:recycling endosome"/>
    <property type="evidence" value="ECO:0007669"/>
    <property type="project" value="TreeGrafter"/>
</dbReference>
<dbReference type="PANTHER" id="PTHR32059">
    <property type="entry name" value="RAB11-BINDING PROTEIN RELCH"/>
    <property type="match status" value="1"/>
</dbReference>
<feature type="coiled-coil region" evidence="1">
    <location>
        <begin position="107"/>
        <end position="134"/>
    </location>
</feature>
<dbReference type="SUPFAM" id="SSF48371">
    <property type="entry name" value="ARM repeat"/>
    <property type="match status" value="1"/>
</dbReference>
<dbReference type="PANTHER" id="PTHR32059:SF0">
    <property type="entry name" value="RAB11-BINDING PROTEIN RELCH"/>
    <property type="match status" value="1"/>
</dbReference>
<feature type="region of interest" description="Disordered" evidence="2">
    <location>
        <begin position="1"/>
        <end position="20"/>
    </location>
</feature>
<keyword evidence="1" id="KW-0175">Coiled coil</keyword>
<dbReference type="InterPro" id="IPR006594">
    <property type="entry name" value="LisH"/>
</dbReference>
<sequence>MENPFSQDGDDRASDPGRRDIGYSDIAAKLIRDRLWLTALELHAELVENGREVRQLKEFFSNPVNFESQSRLEFLPGMPRSSSQATLDSLDMTRFSEDGERMNDERVAVLEFELRKARETISALRADLTVATNDGVSADGNGGSSQPSPIKPHEQRALNFLINEYLLCRGYKLTSITFSDENEEQDFEDWDDVGLNMPKPPELLHIYRVGLKETRASSEDKEIQTDVSSVHSGSTGDELPNSETETETEKKKDLKDQYTQCERVEGTRSDISGSFEELHQSEIDGSKTHPDISRLELEKSKLSLLQQTIDNDSSSREDVIEGEEDEPTSDRAKDLSDSCANLGTPEDGDITLDPDGELTRELQDTLPQDTGAFGDASHEEPVAECAIVDPSLTPFEKEVWSHLSTPKALQCIDRISHEVLVKYLGRSLQSILTQLPVNNKEWLAKIVPLLVCMIALHPNEKTKDDLIHCLLNLKKRPTQEDRNVIIAGVVGLCRRGRSDDSLTGQLLSQCWELMADKYPERRVLVAQVCAHLSRLISPDLRDSLLFSMLKQLLEDRDEGVRAQSMMSLAVLGCSLIEDKYSEMESLVLRGLLDRSESVVNVVFRLLLPVMAKTSLDRECFNKSLVPNLLSTLKSVNSKEKESKFCNVVNGFIHILPHMVMFTAASEQV</sequence>
<feature type="non-terminal residue" evidence="3">
    <location>
        <position position="668"/>
    </location>
</feature>
<evidence type="ECO:0000256" key="1">
    <source>
        <dbReference type="SAM" id="Coils"/>
    </source>
</evidence>
<organism evidence="3">
    <name type="scientific">Lygus hesperus</name>
    <name type="common">Western plant bug</name>
    <dbReference type="NCBI Taxonomy" id="30085"/>
    <lineage>
        <taxon>Eukaryota</taxon>
        <taxon>Metazoa</taxon>
        <taxon>Ecdysozoa</taxon>
        <taxon>Arthropoda</taxon>
        <taxon>Hexapoda</taxon>
        <taxon>Insecta</taxon>
        <taxon>Pterygota</taxon>
        <taxon>Neoptera</taxon>
        <taxon>Paraneoptera</taxon>
        <taxon>Hemiptera</taxon>
        <taxon>Heteroptera</taxon>
        <taxon>Panheteroptera</taxon>
        <taxon>Cimicomorpha</taxon>
        <taxon>Miridae</taxon>
        <taxon>Mirini</taxon>
        <taxon>Lygus</taxon>
    </lineage>
</organism>
<proteinExistence type="predicted"/>
<dbReference type="AlphaFoldDB" id="A0A0A9WH92"/>
<dbReference type="GO" id="GO:0032367">
    <property type="term" value="P:intracellular cholesterol transport"/>
    <property type="evidence" value="ECO:0007669"/>
    <property type="project" value="InterPro"/>
</dbReference>
<reference evidence="3" key="2">
    <citation type="submission" date="2014-07" db="EMBL/GenBank/DDBJ databases">
        <authorList>
            <person name="Hull J."/>
        </authorList>
    </citation>
    <scope>NUCLEOTIDE SEQUENCE</scope>
</reference>
<name>A0A0A9WH92_LYGHE</name>
<reference evidence="3" key="1">
    <citation type="journal article" date="2014" name="PLoS ONE">
        <title>Transcriptome-Based Identification of ABC Transporters in the Western Tarnished Plant Bug Lygus hesperus.</title>
        <authorList>
            <person name="Hull J.J."/>
            <person name="Chaney K."/>
            <person name="Geib S.M."/>
            <person name="Fabrick J.A."/>
            <person name="Brent C.S."/>
            <person name="Walsh D."/>
            <person name="Lavine L.C."/>
        </authorList>
    </citation>
    <scope>NUCLEOTIDE SEQUENCE</scope>
</reference>
<evidence type="ECO:0000256" key="2">
    <source>
        <dbReference type="SAM" id="MobiDB-lite"/>
    </source>
</evidence>
<dbReference type="InterPro" id="IPR016024">
    <property type="entry name" value="ARM-type_fold"/>
</dbReference>
<feature type="compositionally biased region" description="Polar residues" evidence="2">
    <location>
        <begin position="225"/>
        <end position="235"/>
    </location>
</feature>
<feature type="region of interest" description="Disordered" evidence="2">
    <location>
        <begin position="215"/>
        <end position="291"/>
    </location>
</feature>
<accession>A0A0A9WH92</accession>
<feature type="compositionally biased region" description="Basic and acidic residues" evidence="2">
    <location>
        <begin position="9"/>
        <end position="20"/>
    </location>
</feature>
<dbReference type="GO" id="GO:0005802">
    <property type="term" value="C:trans-Golgi network"/>
    <property type="evidence" value="ECO:0007669"/>
    <property type="project" value="InterPro"/>
</dbReference>
<evidence type="ECO:0000313" key="3">
    <source>
        <dbReference type="EMBL" id="JAG04230.1"/>
    </source>
</evidence>
<dbReference type="InterPro" id="IPR011989">
    <property type="entry name" value="ARM-like"/>
</dbReference>